<gene>
    <name evidence="1" type="ORF">PanWU01x14_320190</name>
</gene>
<dbReference type="Proteomes" id="UP000237105">
    <property type="component" value="Unassembled WGS sequence"/>
</dbReference>
<reference evidence="2" key="1">
    <citation type="submission" date="2016-06" db="EMBL/GenBank/DDBJ databases">
        <title>Parallel loss of symbiosis genes in relatives of nitrogen-fixing non-legume Parasponia.</title>
        <authorList>
            <person name="Van Velzen R."/>
            <person name="Holmer R."/>
            <person name="Bu F."/>
            <person name="Rutten L."/>
            <person name="Van Zeijl A."/>
            <person name="Liu W."/>
            <person name="Santuari L."/>
            <person name="Cao Q."/>
            <person name="Sharma T."/>
            <person name="Shen D."/>
            <person name="Roswanjaya Y."/>
            <person name="Wardhani T."/>
            <person name="Kalhor M.S."/>
            <person name="Jansen J."/>
            <person name="Van den Hoogen J."/>
            <person name="Gungor B."/>
            <person name="Hartog M."/>
            <person name="Hontelez J."/>
            <person name="Verver J."/>
            <person name="Yang W.-C."/>
            <person name="Schijlen E."/>
            <person name="Repin R."/>
            <person name="Schilthuizen M."/>
            <person name="Schranz E."/>
            <person name="Heidstra R."/>
            <person name="Miyata K."/>
            <person name="Fedorova E."/>
            <person name="Kohlen W."/>
            <person name="Bisseling T."/>
            <person name="Smit S."/>
            <person name="Geurts R."/>
        </authorList>
    </citation>
    <scope>NUCLEOTIDE SEQUENCE [LARGE SCALE GENOMIC DNA]</scope>
    <source>
        <strain evidence="2">cv. WU1-14</strain>
    </source>
</reference>
<proteinExistence type="predicted"/>
<accession>A0A2P5ALV0</accession>
<name>A0A2P5ALV0_PARAD</name>
<sequence length="40" mass="4346">MEDSSITTCVSMATGKLSSPTTTNTSSSLKCYDREKYYAS</sequence>
<organism evidence="1 2">
    <name type="scientific">Parasponia andersonii</name>
    <name type="common">Sponia andersonii</name>
    <dbReference type="NCBI Taxonomy" id="3476"/>
    <lineage>
        <taxon>Eukaryota</taxon>
        <taxon>Viridiplantae</taxon>
        <taxon>Streptophyta</taxon>
        <taxon>Embryophyta</taxon>
        <taxon>Tracheophyta</taxon>
        <taxon>Spermatophyta</taxon>
        <taxon>Magnoliopsida</taxon>
        <taxon>eudicotyledons</taxon>
        <taxon>Gunneridae</taxon>
        <taxon>Pentapetalae</taxon>
        <taxon>rosids</taxon>
        <taxon>fabids</taxon>
        <taxon>Rosales</taxon>
        <taxon>Cannabaceae</taxon>
        <taxon>Parasponia</taxon>
    </lineage>
</organism>
<comment type="caution">
    <text evidence="1">The sequence shown here is derived from an EMBL/GenBank/DDBJ whole genome shotgun (WGS) entry which is preliminary data.</text>
</comment>
<dbReference type="EMBL" id="JXTB01000530">
    <property type="protein sequence ID" value="PON37431.1"/>
    <property type="molecule type" value="Genomic_DNA"/>
</dbReference>
<evidence type="ECO:0000313" key="2">
    <source>
        <dbReference type="Proteomes" id="UP000237105"/>
    </source>
</evidence>
<evidence type="ECO:0000313" key="1">
    <source>
        <dbReference type="EMBL" id="PON37431.1"/>
    </source>
</evidence>
<protein>
    <submittedName>
        <fullName evidence="1">Uncharacterized protein</fullName>
    </submittedName>
</protein>
<dbReference type="AlphaFoldDB" id="A0A2P5ALV0"/>
<keyword evidence="2" id="KW-1185">Reference proteome</keyword>